<evidence type="ECO:0000256" key="7">
    <source>
        <dbReference type="ARBA" id="ARBA00022630"/>
    </source>
</evidence>
<dbReference type="EC" id="1.3.1.98" evidence="16"/>
<keyword evidence="19" id="KW-1185">Reference proteome</keyword>
<dbReference type="InterPro" id="IPR016167">
    <property type="entry name" value="FAD-bd_PCMH_sub1"/>
</dbReference>
<evidence type="ECO:0000256" key="11">
    <source>
        <dbReference type="ARBA" id="ARBA00022984"/>
    </source>
</evidence>
<dbReference type="InterPro" id="IPR016166">
    <property type="entry name" value="FAD-bd_PCMH"/>
</dbReference>
<keyword evidence="6 16" id="KW-0132">Cell division</keyword>
<proteinExistence type="inferred from homology"/>
<evidence type="ECO:0000256" key="3">
    <source>
        <dbReference type="ARBA" id="ARBA00004496"/>
    </source>
</evidence>
<name>A0A1M6G863_9FIRM</name>
<evidence type="ECO:0000256" key="8">
    <source>
        <dbReference type="ARBA" id="ARBA00022827"/>
    </source>
</evidence>
<evidence type="ECO:0000256" key="15">
    <source>
        <dbReference type="ARBA" id="ARBA00048914"/>
    </source>
</evidence>
<keyword evidence="5 16" id="KW-0963">Cytoplasm</keyword>
<evidence type="ECO:0000256" key="6">
    <source>
        <dbReference type="ARBA" id="ARBA00022618"/>
    </source>
</evidence>
<dbReference type="PANTHER" id="PTHR21071">
    <property type="entry name" value="UDP-N-ACETYLENOLPYRUVOYLGLUCOSAMINE REDUCTASE"/>
    <property type="match status" value="1"/>
</dbReference>
<evidence type="ECO:0000256" key="16">
    <source>
        <dbReference type="HAMAP-Rule" id="MF_00037"/>
    </source>
</evidence>
<dbReference type="InterPro" id="IPR006094">
    <property type="entry name" value="Oxid_FAD_bind_N"/>
</dbReference>
<keyword evidence="7 16" id="KW-0285">Flavoprotein</keyword>
<sequence>MIQIYNQLKNKVKGTIVKNFKIKDQTYFRIGGSVDLFIEPEDEESLRNTLEIINGNIPFYIIGNGTNLLFSDDGYKGAVIKIGNNFNGIRLEDNKIKLGAGTLLSRTSRFAADNALKGMEFASGIPGYVGGAIAMNAGAYGGEMVDVVKKVKCMDYDGNVYWFTNEEMHFSYRNSRVFKENLIVLEAELELEPGNREEINSTINDLTEKRLAKQPIEKPSAGSTFKRPKDGYAAKLIQDAGLKGMRHRGAMISDKHCGFIVNEDNAKSSDVLSLMRVVRETVFNRFGIMLEPEVRIIGEEF</sequence>
<dbReference type="EMBL" id="FQZL01000010">
    <property type="protein sequence ID" value="SHJ06173.1"/>
    <property type="molecule type" value="Genomic_DNA"/>
</dbReference>
<protein>
    <recommendedName>
        <fullName evidence="16">UDP-N-acetylenolpyruvoylglucosamine reductase</fullName>
        <ecNumber evidence="16">1.3.1.98</ecNumber>
    </recommendedName>
    <alternativeName>
        <fullName evidence="16">UDP-N-acetylmuramate dehydrogenase</fullName>
    </alternativeName>
</protein>
<dbReference type="RefSeq" id="WP_073049109.1">
    <property type="nucleotide sequence ID" value="NZ_FQZL01000010.1"/>
</dbReference>
<comment type="catalytic activity">
    <reaction evidence="15 16">
        <text>UDP-N-acetyl-alpha-D-muramate + NADP(+) = UDP-N-acetyl-3-O-(1-carboxyvinyl)-alpha-D-glucosamine + NADPH + H(+)</text>
        <dbReference type="Rhea" id="RHEA:12248"/>
        <dbReference type="ChEBI" id="CHEBI:15378"/>
        <dbReference type="ChEBI" id="CHEBI:57783"/>
        <dbReference type="ChEBI" id="CHEBI:58349"/>
        <dbReference type="ChEBI" id="CHEBI:68483"/>
        <dbReference type="ChEBI" id="CHEBI:70757"/>
        <dbReference type="EC" id="1.3.1.98"/>
    </reaction>
</comment>
<dbReference type="GO" id="GO:0071555">
    <property type="term" value="P:cell wall organization"/>
    <property type="evidence" value="ECO:0007669"/>
    <property type="project" value="UniProtKB-KW"/>
</dbReference>
<dbReference type="InterPro" id="IPR036635">
    <property type="entry name" value="MurB_C_sf"/>
</dbReference>
<comment type="pathway">
    <text evidence="4 16">Cell wall biogenesis; peptidoglycan biosynthesis.</text>
</comment>
<comment type="subcellular location">
    <subcellularLocation>
        <location evidence="3 16">Cytoplasm</location>
    </subcellularLocation>
</comment>
<dbReference type="GO" id="GO:0071949">
    <property type="term" value="F:FAD binding"/>
    <property type="evidence" value="ECO:0007669"/>
    <property type="project" value="InterPro"/>
</dbReference>
<keyword evidence="11 16" id="KW-0573">Peptidoglycan synthesis</keyword>
<comment type="function">
    <text evidence="2 16">Cell wall formation.</text>
</comment>
<gene>
    <name evidence="16" type="primary">murB</name>
    <name evidence="18" type="ORF">SAMN02745751_01646</name>
</gene>
<dbReference type="Proteomes" id="UP000184052">
    <property type="component" value="Unassembled WGS sequence"/>
</dbReference>
<organism evidence="18 19">
    <name type="scientific">Dethiosulfatibacter aminovorans DSM 17477</name>
    <dbReference type="NCBI Taxonomy" id="1121476"/>
    <lineage>
        <taxon>Bacteria</taxon>
        <taxon>Bacillati</taxon>
        <taxon>Bacillota</taxon>
        <taxon>Tissierellia</taxon>
        <taxon>Dethiosulfatibacter</taxon>
    </lineage>
</organism>
<dbReference type="InterPro" id="IPR036318">
    <property type="entry name" value="FAD-bd_PCMH-like_sf"/>
</dbReference>
<feature type="domain" description="FAD-binding PCMH-type" evidence="17">
    <location>
        <begin position="29"/>
        <end position="194"/>
    </location>
</feature>
<dbReference type="NCBIfam" id="TIGR00179">
    <property type="entry name" value="murB"/>
    <property type="match status" value="1"/>
</dbReference>
<dbReference type="NCBIfam" id="NF010480">
    <property type="entry name" value="PRK13905.1"/>
    <property type="match status" value="1"/>
</dbReference>
<evidence type="ECO:0000256" key="14">
    <source>
        <dbReference type="ARBA" id="ARBA00023316"/>
    </source>
</evidence>
<dbReference type="HAMAP" id="MF_00037">
    <property type="entry name" value="MurB"/>
    <property type="match status" value="1"/>
</dbReference>
<evidence type="ECO:0000256" key="1">
    <source>
        <dbReference type="ARBA" id="ARBA00001974"/>
    </source>
</evidence>
<dbReference type="InterPro" id="IPR016169">
    <property type="entry name" value="FAD-bd_PCMH_sub2"/>
</dbReference>
<dbReference type="GO" id="GO:0008762">
    <property type="term" value="F:UDP-N-acetylmuramate dehydrogenase activity"/>
    <property type="evidence" value="ECO:0007669"/>
    <property type="project" value="UniProtKB-UniRule"/>
</dbReference>
<evidence type="ECO:0000259" key="17">
    <source>
        <dbReference type="PROSITE" id="PS51387"/>
    </source>
</evidence>
<dbReference type="InterPro" id="IPR011601">
    <property type="entry name" value="MurB_C"/>
</dbReference>
<evidence type="ECO:0000256" key="10">
    <source>
        <dbReference type="ARBA" id="ARBA00022960"/>
    </source>
</evidence>
<evidence type="ECO:0000256" key="13">
    <source>
        <dbReference type="ARBA" id="ARBA00023306"/>
    </source>
</evidence>
<dbReference type="GO" id="GO:0009252">
    <property type="term" value="P:peptidoglycan biosynthetic process"/>
    <property type="evidence" value="ECO:0007669"/>
    <property type="project" value="UniProtKB-UniRule"/>
</dbReference>
<dbReference type="Pfam" id="PF02873">
    <property type="entry name" value="MurB_C"/>
    <property type="match status" value="1"/>
</dbReference>
<evidence type="ECO:0000256" key="12">
    <source>
        <dbReference type="ARBA" id="ARBA00023002"/>
    </source>
</evidence>
<dbReference type="GO" id="GO:0005829">
    <property type="term" value="C:cytosol"/>
    <property type="evidence" value="ECO:0007669"/>
    <property type="project" value="TreeGrafter"/>
</dbReference>
<dbReference type="SUPFAM" id="SSF56194">
    <property type="entry name" value="Uridine diphospho-N-Acetylenolpyruvylglucosamine reductase, MurB, C-terminal domain"/>
    <property type="match status" value="1"/>
</dbReference>
<evidence type="ECO:0000256" key="4">
    <source>
        <dbReference type="ARBA" id="ARBA00004752"/>
    </source>
</evidence>
<dbReference type="PANTHER" id="PTHR21071:SF4">
    <property type="entry name" value="UDP-N-ACETYLENOLPYRUVOYLGLUCOSAMINE REDUCTASE"/>
    <property type="match status" value="1"/>
</dbReference>
<keyword evidence="14 16" id="KW-0961">Cell wall biogenesis/degradation</keyword>
<evidence type="ECO:0000313" key="18">
    <source>
        <dbReference type="EMBL" id="SHJ06173.1"/>
    </source>
</evidence>
<dbReference type="Gene3D" id="3.30.43.10">
    <property type="entry name" value="Uridine Diphospho-n-acetylenolpyruvylglucosamine Reductase, domain 2"/>
    <property type="match status" value="1"/>
</dbReference>
<keyword evidence="13 16" id="KW-0131">Cell cycle</keyword>
<dbReference type="PROSITE" id="PS51387">
    <property type="entry name" value="FAD_PCMH"/>
    <property type="match status" value="1"/>
</dbReference>
<dbReference type="OrthoDB" id="9804753at2"/>
<comment type="cofactor">
    <cofactor evidence="1 16">
        <name>FAD</name>
        <dbReference type="ChEBI" id="CHEBI:57692"/>
    </cofactor>
</comment>
<dbReference type="Gene3D" id="3.90.78.10">
    <property type="entry name" value="UDP-N-acetylenolpyruvoylglucosamine reductase, C-terminal domain"/>
    <property type="match status" value="1"/>
</dbReference>
<dbReference type="UniPathway" id="UPA00219"/>
<evidence type="ECO:0000256" key="5">
    <source>
        <dbReference type="ARBA" id="ARBA00022490"/>
    </source>
</evidence>
<evidence type="ECO:0000256" key="9">
    <source>
        <dbReference type="ARBA" id="ARBA00022857"/>
    </source>
</evidence>
<dbReference type="InterPro" id="IPR003170">
    <property type="entry name" value="MurB"/>
</dbReference>
<keyword evidence="12 16" id="KW-0560">Oxidoreductase</keyword>
<reference evidence="18 19" key="1">
    <citation type="submission" date="2016-11" db="EMBL/GenBank/DDBJ databases">
        <authorList>
            <person name="Jaros S."/>
            <person name="Januszkiewicz K."/>
            <person name="Wedrychowicz H."/>
        </authorList>
    </citation>
    <scope>NUCLEOTIDE SEQUENCE [LARGE SCALE GENOMIC DNA]</scope>
    <source>
        <strain evidence="18 19">DSM 17477</strain>
    </source>
</reference>
<dbReference type="Pfam" id="PF01565">
    <property type="entry name" value="FAD_binding_4"/>
    <property type="match status" value="1"/>
</dbReference>
<dbReference type="AlphaFoldDB" id="A0A1M6G863"/>
<keyword evidence="10 16" id="KW-0133">Cell shape</keyword>
<feature type="active site" description="Proton donor" evidence="16">
    <location>
        <position position="223"/>
    </location>
</feature>
<dbReference type="GO" id="GO:0051301">
    <property type="term" value="P:cell division"/>
    <property type="evidence" value="ECO:0007669"/>
    <property type="project" value="UniProtKB-KW"/>
</dbReference>
<dbReference type="STRING" id="1121476.SAMN02745751_01646"/>
<evidence type="ECO:0000256" key="2">
    <source>
        <dbReference type="ARBA" id="ARBA00003921"/>
    </source>
</evidence>
<keyword evidence="9 16" id="KW-0521">NADP</keyword>
<dbReference type="Gene3D" id="3.30.465.10">
    <property type="match status" value="1"/>
</dbReference>
<accession>A0A1M6G863</accession>
<feature type="active site" evidence="16">
    <location>
        <position position="293"/>
    </location>
</feature>
<evidence type="ECO:0000313" key="19">
    <source>
        <dbReference type="Proteomes" id="UP000184052"/>
    </source>
</evidence>
<dbReference type="SUPFAM" id="SSF56176">
    <property type="entry name" value="FAD-binding/transporter-associated domain-like"/>
    <property type="match status" value="1"/>
</dbReference>
<dbReference type="GO" id="GO:0008360">
    <property type="term" value="P:regulation of cell shape"/>
    <property type="evidence" value="ECO:0007669"/>
    <property type="project" value="UniProtKB-KW"/>
</dbReference>
<keyword evidence="8 16" id="KW-0274">FAD</keyword>
<feature type="active site" evidence="16">
    <location>
        <position position="173"/>
    </location>
</feature>
<comment type="similarity">
    <text evidence="16">Belongs to the MurB family.</text>
</comment>